<comment type="caution">
    <text evidence="1">The sequence shown here is derived from an EMBL/GenBank/DDBJ whole genome shotgun (WGS) entry which is preliminary data.</text>
</comment>
<dbReference type="Proteomes" id="UP000037035">
    <property type="component" value="Unassembled WGS sequence"/>
</dbReference>
<dbReference type="EMBL" id="LAVV01013665">
    <property type="protein sequence ID" value="KNZ45410.1"/>
    <property type="molecule type" value="Genomic_DNA"/>
</dbReference>
<gene>
    <name evidence="1" type="ORF">VP01_8154g1</name>
</gene>
<dbReference type="OrthoDB" id="10286410at2759"/>
<evidence type="ECO:0000313" key="2">
    <source>
        <dbReference type="Proteomes" id="UP000037035"/>
    </source>
</evidence>
<dbReference type="AlphaFoldDB" id="A0A0L6UC92"/>
<protein>
    <submittedName>
        <fullName evidence="1">Uncharacterized protein</fullName>
    </submittedName>
</protein>
<organism evidence="1 2">
    <name type="scientific">Puccinia sorghi</name>
    <dbReference type="NCBI Taxonomy" id="27349"/>
    <lineage>
        <taxon>Eukaryota</taxon>
        <taxon>Fungi</taxon>
        <taxon>Dikarya</taxon>
        <taxon>Basidiomycota</taxon>
        <taxon>Pucciniomycotina</taxon>
        <taxon>Pucciniomycetes</taxon>
        <taxon>Pucciniales</taxon>
        <taxon>Pucciniaceae</taxon>
        <taxon>Puccinia</taxon>
    </lineage>
</organism>
<keyword evidence="2" id="KW-1185">Reference proteome</keyword>
<accession>A0A0L6UC92</accession>
<evidence type="ECO:0000313" key="1">
    <source>
        <dbReference type="EMBL" id="KNZ45410.1"/>
    </source>
</evidence>
<proteinExistence type="predicted"/>
<sequence length="166" mass="18590">MLSVAATTPLIKIPPPQLLCDWARTVACSILTISAKNPKVPTIPTNTSAFSKRVMILTWLDNLKENFPTTEKDKETEGSANEGSFHFCSVQVVSEEYSSPPKTINPIPSFQLPSLPHEKVWLNLGWYICEIFSSVCDFPDDVSKYTILRDSLPHLTFHKPQLSIVD</sequence>
<name>A0A0L6UC92_9BASI</name>
<dbReference type="VEuPathDB" id="FungiDB:VP01_8154g1"/>
<reference evidence="1 2" key="1">
    <citation type="submission" date="2015-08" db="EMBL/GenBank/DDBJ databases">
        <title>Next Generation Sequencing and Analysis of the Genome of Puccinia sorghi L Schw, the Causal Agent of Maize Common Rust.</title>
        <authorList>
            <person name="Rochi L."/>
            <person name="Burguener G."/>
            <person name="Darino M."/>
            <person name="Turjanski A."/>
            <person name="Kreff E."/>
            <person name="Dieguez M.J."/>
            <person name="Sacco F."/>
        </authorList>
    </citation>
    <scope>NUCLEOTIDE SEQUENCE [LARGE SCALE GENOMIC DNA]</scope>
    <source>
        <strain evidence="1 2">RO10H11247</strain>
    </source>
</reference>